<dbReference type="InterPro" id="IPR050706">
    <property type="entry name" value="Cyclic-di-GMP_PDE-like"/>
</dbReference>
<evidence type="ECO:0000313" key="6">
    <source>
        <dbReference type="Proteomes" id="UP000053354"/>
    </source>
</evidence>
<evidence type="ECO:0000259" key="2">
    <source>
        <dbReference type="PROSITE" id="PS50113"/>
    </source>
</evidence>
<dbReference type="SUPFAM" id="SSF55781">
    <property type="entry name" value="GAF domain-like"/>
    <property type="match status" value="1"/>
</dbReference>
<dbReference type="CDD" id="cd01949">
    <property type="entry name" value="GGDEF"/>
    <property type="match status" value="1"/>
</dbReference>
<dbReference type="SMART" id="SM00086">
    <property type="entry name" value="PAC"/>
    <property type="match status" value="1"/>
</dbReference>
<organism evidence="5 6">
    <name type="scientific">Planococcus versutus</name>
    <dbReference type="NCBI Taxonomy" id="1302659"/>
    <lineage>
        <taxon>Bacteria</taxon>
        <taxon>Bacillati</taxon>
        <taxon>Bacillota</taxon>
        <taxon>Bacilli</taxon>
        <taxon>Bacillales</taxon>
        <taxon>Caryophanaceae</taxon>
        <taxon>Planococcus</taxon>
    </lineage>
</organism>
<dbReference type="PROSITE" id="PS50112">
    <property type="entry name" value="PAS"/>
    <property type="match status" value="1"/>
</dbReference>
<feature type="domain" description="PAC" evidence="2">
    <location>
        <begin position="89"/>
        <end position="141"/>
    </location>
</feature>
<dbReference type="CDD" id="cd00130">
    <property type="entry name" value="PAS"/>
    <property type="match status" value="1"/>
</dbReference>
<dbReference type="Pfam" id="PF00563">
    <property type="entry name" value="EAL"/>
    <property type="match status" value="1"/>
</dbReference>
<dbReference type="Pfam" id="PF00990">
    <property type="entry name" value="GGDEF"/>
    <property type="match status" value="1"/>
</dbReference>
<dbReference type="SUPFAM" id="SSF55073">
    <property type="entry name" value="Nucleotide cyclase"/>
    <property type="match status" value="1"/>
</dbReference>
<proteinExistence type="predicted"/>
<dbReference type="KEGG" id="pll:I858_010770"/>
<feature type="domain" description="PAS" evidence="1">
    <location>
        <begin position="40"/>
        <end position="67"/>
    </location>
</feature>
<dbReference type="InterPro" id="IPR000160">
    <property type="entry name" value="GGDEF_dom"/>
</dbReference>
<dbReference type="STRING" id="1302659.I858_010770"/>
<dbReference type="PROSITE" id="PS50887">
    <property type="entry name" value="GGDEF"/>
    <property type="match status" value="1"/>
</dbReference>
<name>A0A1B1S2Q9_9BACL</name>
<evidence type="ECO:0000259" key="1">
    <source>
        <dbReference type="PROSITE" id="PS50112"/>
    </source>
</evidence>
<dbReference type="InterPro" id="IPR043128">
    <property type="entry name" value="Rev_trsase/Diguanyl_cyclase"/>
</dbReference>
<accession>A0A1B1S2Q9</accession>
<dbReference type="Gene3D" id="3.30.450.20">
    <property type="entry name" value="PAS domain"/>
    <property type="match status" value="1"/>
</dbReference>
<reference evidence="5" key="1">
    <citation type="submission" date="2016-10" db="EMBL/GenBank/DDBJ databases">
        <authorList>
            <person name="See-Too W.S."/>
        </authorList>
    </citation>
    <scope>NUCLEOTIDE SEQUENCE</scope>
    <source>
        <strain evidence="5">L10.15</strain>
    </source>
</reference>
<dbReference type="NCBIfam" id="TIGR00254">
    <property type="entry name" value="GGDEF"/>
    <property type="match status" value="1"/>
</dbReference>
<dbReference type="PROSITE" id="PS50113">
    <property type="entry name" value="PAC"/>
    <property type="match status" value="1"/>
</dbReference>
<dbReference type="OrthoDB" id="2624050at2"/>
<dbReference type="SUPFAM" id="SSF141868">
    <property type="entry name" value="EAL domain-like"/>
    <property type="match status" value="1"/>
</dbReference>
<feature type="domain" description="EAL" evidence="3">
    <location>
        <begin position="476"/>
        <end position="725"/>
    </location>
</feature>
<dbReference type="Pfam" id="PF13185">
    <property type="entry name" value="GAF_2"/>
    <property type="match status" value="1"/>
</dbReference>
<dbReference type="PROSITE" id="PS50883">
    <property type="entry name" value="EAL"/>
    <property type="match status" value="1"/>
</dbReference>
<dbReference type="InterPro" id="IPR003018">
    <property type="entry name" value="GAF"/>
</dbReference>
<dbReference type="Gene3D" id="3.30.450.40">
    <property type="match status" value="1"/>
</dbReference>
<dbReference type="SUPFAM" id="SSF55785">
    <property type="entry name" value="PYP-like sensor domain (PAS domain)"/>
    <property type="match status" value="1"/>
</dbReference>
<evidence type="ECO:0000313" key="5">
    <source>
        <dbReference type="EMBL" id="ANU27471.1"/>
    </source>
</evidence>
<dbReference type="SMART" id="SM00065">
    <property type="entry name" value="GAF"/>
    <property type="match status" value="1"/>
</dbReference>
<dbReference type="RefSeq" id="WP_049695228.1">
    <property type="nucleotide sequence ID" value="NZ_CP016540.2"/>
</dbReference>
<dbReference type="InterPro" id="IPR000014">
    <property type="entry name" value="PAS"/>
</dbReference>
<dbReference type="InterPro" id="IPR001633">
    <property type="entry name" value="EAL_dom"/>
</dbReference>
<dbReference type="PANTHER" id="PTHR33121:SF70">
    <property type="entry name" value="SIGNALING PROTEIN YKOW"/>
    <property type="match status" value="1"/>
</dbReference>
<dbReference type="Pfam" id="PF13426">
    <property type="entry name" value="PAS_9"/>
    <property type="match status" value="1"/>
</dbReference>
<dbReference type="InterPro" id="IPR029016">
    <property type="entry name" value="GAF-like_dom_sf"/>
</dbReference>
<dbReference type="SMART" id="SM00267">
    <property type="entry name" value="GGDEF"/>
    <property type="match status" value="1"/>
</dbReference>
<evidence type="ECO:0000259" key="4">
    <source>
        <dbReference type="PROSITE" id="PS50887"/>
    </source>
</evidence>
<evidence type="ECO:0000259" key="3">
    <source>
        <dbReference type="PROSITE" id="PS50883"/>
    </source>
</evidence>
<dbReference type="InterPro" id="IPR035965">
    <property type="entry name" value="PAS-like_dom_sf"/>
</dbReference>
<dbReference type="AlphaFoldDB" id="A0A1B1S2Q9"/>
<feature type="domain" description="GGDEF" evidence="4">
    <location>
        <begin position="335"/>
        <end position="467"/>
    </location>
</feature>
<dbReference type="NCBIfam" id="TIGR00229">
    <property type="entry name" value="sensory_box"/>
    <property type="match status" value="1"/>
</dbReference>
<dbReference type="EMBL" id="CP016540">
    <property type="protein sequence ID" value="ANU27471.1"/>
    <property type="molecule type" value="Genomic_DNA"/>
</dbReference>
<keyword evidence="6" id="KW-1185">Reference proteome</keyword>
<dbReference type="CDD" id="cd01948">
    <property type="entry name" value="EAL"/>
    <property type="match status" value="1"/>
</dbReference>
<dbReference type="SMART" id="SM00052">
    <property type="entry name" value="EAL"/>
    <property type="match status" value="1"/>
</dbReference>
<dbReference type="InterPro" id="IPR035919">
    <property type="entry name" value="EAL_sf"/>
</dbReference>
<gene>
    <name evidence="5" type="ORF">I858_010770</name>
</gene>
<dbReference type="Gene3D" id="3.30.70.270">
    <property type="match status" value="1"/>
</dbReference>
<dbReference type="InterPro" id="IPR000700">
    <property type="entry name" value="PAS-assoc_C"/>
</dbReference>
<dbReference type="GO" id="GO:0071111">
    <property type="term" value="F:cyclic-guanylate-specific phosphodiesterase activity"/>
    <property type="evidence" value="ECO:0007669"/>
    <property type="project" value="InterPro"/>
</dbReference>
<dbReference type="InterPro" id="IPR001610">
    <property type="entry name" value="PAC"/>
</dbReference>
<sequence>MYRDELKRDKRVIMEWLRRLGIEFHTPFLILNTELEDQPIVYANNAFFKMTGYSEAETIGRNGRFLHGMKTEKEAVKKVRACVDASKDDIIEVVNYRKNGVPFWNEIAIQPLSFPEKNVKFTLMLQHDITDRKRSEALIKLQKETYRGIEKGYMLSVLLQDICRVCESFFIDGAKCTVLLVGDAEVYKIGAASSMPIGFQEAISGLRVEADIGTCGAAYHRGQPVVVENMNTDYLWRNHQPLVKEYGLVSSWSIPIFSVEESIIGTFGIYFPVPLTPDAEDLVFMEQVASIASLVIKYSQQQEEILRLAYVDSNTELPNQNYFRSEIGEMLSEDKEGFIAFISSDEYIKVVDQYGHRAGDTIMHEMGKRLNKMQNHSNDLVARFSDSTISMYSMTPFTKIPEYLEQLLHGFLEPVTIGDMELFLTLKIGVAIVMPHQKDSEELIRCADSALSQAKLRTGETISYFESELDEFMMKDLRVANELTAALRRNEVGVYLQPKVDLKSGKILSFEALARWTSPQLGTIPPDVFIPAAEKNGKIQLLEQNILRQVLTWMKKRVDKGLNLRQVAINISADHFFHHSFVPNLMDMTAAYGIDPQWIQLEITERIGFVDIEIANKVFKHLKQCGFTTSIDDFGTGYSSLSYLQKLPIEELKIDRSFISNMNEPGTLAIIRTIIQLAENLNMYAVAEGIETEKQRQTLLTIGCKVGQGYLFYKPMPLSEAFQLK</sequence>
<dbReference type="PANTHER" id="PTHR33121">
    <property type="entry name" value="CYCLIC DI-GMP PHOSPHODIESTERASE PDEF"/>
    <property type="match status" value="1"/>
</dbReference>
<dbReference type="Gene3D" id="3.20.20.450">
    <property type="entry name" value="EAL domain"/>
    <property type="match status" value="1"/>
</dbReference>
<dbReference type="Proteomes" id="UP000053354">
    <property type="component" value="Chromosome"/>
</dbReference>
<protein>
    <submittedName>
        <fullName evidence="5">Bifunctional diguanylate cyclase/phosphodiesterase</fullName>
    </submittedName>
</protein>
<dbReference type="InterPro" id="IPR029787">
    <property type="entry name" value="Nucleotide_cyclase"/>
</dbReference>